<protein>
    <submittedName>
        <fullName evidence="1">Phage-related protein</fullName>
    </submittedName>
</protein>
<dbReference type="AlphaFoldDB" id="R4JX61"/>
<accession>R4JX61</accession>
<dbReference type="RefSeq" id="WP_015613739.1">
    <property type="nucleotide sequence ID" value="NC_021182.1"/>
</dbReference>
<gene>
    <name evidence="1" type="ORF">Clopa_0350</name>
</gene>
<proteinExistence type="predicted"/>
<organism evidence="1 2">
    <name type="scientific">Clostridium pasteurianum BC1</name>
    <dbReference type="NCBI Taxonomy" id="86416"/>
    <lineage>
        <taxon>Bacteria</taxon>
        <taxon>Bacillati</taxon>
        <taxon>Bacillota</taxon>
        <taxon>Clostridia</taxon>
        <taxon>Eubacteriales</taxon>
        <taxon>Clostridiaceae</taxon>
        <taxon>Clostridium</taxon>
    </lineage>
</organism>
<sequence>MSNKIIFNSKSNEDFSSMLSKFIPNPPPPRIIKKSVPGRSSSYDFSKVASGEPVFDDRQLECSLLIEGNSRADLNQKYSKILSWLMSGGSELLYSDDPGYQYIAQIEDKPQLEYINICNALLTFSFTAKPYKEGVDLAGELLWNNIDFNRDYIQTTKFDVSGSKTVTIYNPGDHMVSPKVVTNSSMSCSLNDYTAVFDEGKDTDWGFKLKVGANVITIVGTGNIDFQFRKEVL</sequence>
<dbReference type="eggNOG" id="COG4722">
    <property type="taxonomic scope" value="Bacteria"/>
</dbReference>
<dbReference type="OrthoDB" id="1907105at2"/>
<evidence type="ECO:0000313" key="1">
    <source>
        <dbReference type="EMBL" id="AGK95412.1"/>
    </source>
</evidence>
<evidence type="ECO:0000313" key="2">
    <source>
        <dbReference type="Proteomes" id="UP000013523"/>
    </source>
</evidence>
<dbReference type="STRING" id="86416.Clopa_0350"/>
<dbReference type="HOGENOM" id="CLU_095671_0_0_9"/>
<dbReference type="EMBL" id="CP003261">
    <property type="protein sequence ID" value="AGK95412.1"/>
    <property type="molecule type" value="Genomic_DNA"/>
</dbReference>
<dbReference type="KEGG" id="cpas:Clopa_0350"/>
<dbReference type="Gene3D" id="2.40.30.200">
    <property type="match status" value="1"/>
</dbReference>
<reference evidence="1 2" key="1">
    <citation type="submission" date="2012-01" db="EMBL/GenBank/DDBJ databases">
        <title>Complete sequence of chromosome of Clostridium pasteurianum BC1.</title>
        <authorList>
            <consortium name="US DOE Joint Genome Institute"/>
            <person name="Lucas S."/>
            <person name="Han J."/>
            <person name="Lapidus A."/>
            <person name="Cheng J.-F."/>
            <person name="Goodwin L."/>
            <person name="Pitluck S."/>
            <person name="Peters L."/>
            <person name="Mikhailova N."/>
            <person name="Teshima H."/>
            <person name="Detter J.C."/>
            <person name="Han C."/>
            <person name="Tapia R."/>
            <person name="Land M."/>
            <person name="Hauser L."/>
            <person name="Kyrpides N."/>
            <person name="Ivanova N."/>
            <person name="Pagani I."/>
            <person name="Dunn J."/>
            <person name="Taghavi S."/>
            <person name="Francis A."/>
            <person name="van der Lelie D."/>
            <person name="Woyke T."/>
        </authorList>
    </citation>
    <scope>NUCLEOTIDE SEQUENCE [LARGE SCALE GENOMIC DNA]</scope>
    <source>
        <strain evidence="1 2">BC1</strain>
    </source>
</reference>
<dbReference type="Proteomes" id="UP000013523">
    <property type="component" value="Chromosome"/>
</dbReference>
<dbReference type="PATRIC" id="fig|86416.3.peg.327"/>
<keyword evidence="2" id="KW-1185">Reference proteome</keyword>
<name>R4JX61_CLOPA</name>